<evidence type="ECO:0000313" key="5">
    <source>
        <dbReference type="EMBL" id="GHO94427.1"/>
    </source>
</evidence>
<keyword evidence="6" id="KW-1185">Reference proteome</keyword>
<dbReference type="InterPro" id="IPR016039">
    <property type="entry name" value="Thiolase-like"/>
</dbReference>
<dbReference type="GO" id="GO:0044550">
    <property type="term" value="P:secondary metabolite biosynthetic process"/>
    <property type="evidence" value="ECO:0007669"/>
    <property type="project" value="TreeGrafter"/>
</dbReference>
<feature type="domain" description="Beta-ketoacyl-[acyl-carrier-protein] synthase III N-terminal" evidence="4">
    <location>
        <begin position="161"/>
        <end position="228"/>
    </location>
</feature>
<dbReference type="InterPro" id="IPR013751">
    <property type="entry name" value="ACP_syn_III_N"/>
</dbReference>
<comment type="caution">
    <text evidence="5">The sequence shown here is derived from an EMBL/GenBank/DDBJ whole genome shotgun (WGS) entry which is preliminary data.</text>
</comment>
<dbReference type="PANTHER" id="PTHR34069">
    <property type="entry name" value="3-OXOACYL-[ACYL-CARRIER-PROTEIN] SYNTHASE 3"/>
    <property type="match status" value="1"/>
</dbReference>
<dbReference type="EMBL" id="BNJK01000001">
    <property type="protein sequence ID" value="GHO94427.1"/>
    <property type="molecule type" value="Genomic_DNA"/>
</dbReference>
<organism evidence="5 6">
    <name type="scientific">Reticulibacter mediterranei</name>
    <dbReference type="NCBI Taxonomy" id="2778369"/>
    <lineage>
        <taxon>Bacteria</taxon>
        <taxon>Bacillati</taxon>
        <taxon>Chloroflexota</taxon>
        <taxon>Ktedonobacteria</taxon>
        <taxon>Ktedonobacterales</taxon>
        <taxon>Reticulibacteraceae</taxon>
        <taxon>Reticulibacter</taxon>
    </lineage>
</organism>
<proteinExistence type="predicted"/>
<dbReference type="SUPFAM" id="SSF53901">
    <property type="entry name" value="Thiolase-like"/>
    <property type="match status" value="1"/>
</dbReference>
<dbReference type="Pfam" id="PF08541">
    <property type="entry name" value="ACP_syn_III_C"/>
    <property type="match status" value="1"/>
</dbReference>
<evidence type="ECO:0000259" key="4">
    <source>
        <dbReference type="Pfam" id="PF08545"/>
    </source>
</evidence>
<accession>A0A8J3N4U0</accession>
<sequence length="416" mass="45820">MTVTRDDQWPHYSYIVPQIYTKSKVRLVGLGTYTPQGVITNEFFAYISTRLGDPRKAEDLERVTGLQTRHVRSSTLDLCRAMAGDDAPGLIYDPNAPAEESLVDMAVIAAKRAIASAGRDVSEIDTIIGASSSDNDAFPTIAGWVQMRLGLPPIRATMLRGACACQTEAFQACAEVLASSSAKLVLLVTSEGLLPNIMNVLDWKTSSLFGEGAAAFLLERGDEDTFVINGSDAHQAQSLIYQTPLRKDVVEMAEVDIKIRQLYREGRGKDLAQLLSQYMVGYTKMNGKEVFRAAPRAMAECVDAVCRHAGLHPDELTHIVPHQANSRITRRLGELLIHDYGWPEETMEKLADNFRYYGNLSNASIALALTELLRQGRLHDGEWIALPAVGGGMNYGCWLMRYHTLSNLDATLNPQA</sequence>
<keyword evidence="2" id="KW-0012">Acyltransferase</keyword>
<dbReference type="Gene3D" id="3.40.47.10">
    <property type="match status" value="2"/>
</dbReference>
<keyword evidence="1" id="KW-0808">Transferase</keyword>
<evidence type="ECO:0000256" key="1">
    <source>
        <dbReference type="ARBA" id="ARBA00022679"/>
    </source>
</evidence>
<dbReference type="InterPro" id="IPR013747">
    <property type="entry name" value="ACP_syn_III_C"/>
</dbReference>
<dbReference type="RefSeq" id="WP_220205167.1">
    <property type="nucleotide sequence ID" value="NZ_BNJK01000001.1"/>
</dbReference>
<dbReference type="GO" id="GO:0006633">
    <property type="term" value="P:fatty acid biosynthetic process"/>
    <property type="evidence" value="ECO:0007669"/>
    <property type="project" value="InterPro"/>
</dbReference>
<protein>
    <submittedName>
        <fullName evidence="5">3-oxoacyl-[acyl-carrier-protein] synthase 3</fullName>
    </submittedName>
</protein>
<dbReference type="AlphaFoldDB" id="A0A8J3N4U0"/>
<dbReference type="GO" id="GO:0004315">
    <property type="term" value="F:3-oxoacyl-[acyl-carrier-protein] synthase activity"/>
    <property type="evidence" value="ECO:0007669"/>
    <property type="project" value="InterPro"/>
</dbReference>
<gene>
    <name evidence="5" type="primary">fabH_2</name>
    <name evidence="5" type="ORF">KSF_044750</name>
</gene>
<evidence type="ECO:0000256" key="2">
    <source>
        <dbReference type="ARBA" id="ARBA00023315"/>
    </source>
</evidence>
<reference evidence="5" key="1">
    <citation type="submission" date="2020-10" db="EMBL/GenBank/DDBJ databases">
        <title>Taxonomic study of unclassified bacteria belonging to the class Ktedonobacteria.</title>
        <authorList>
            <person name="Yabe S."/>
            <person name="Wang C.M."/>
            <person name="Zheng Y."/>
            <person name="Sakai Y."/>
            <person name="Cavaletti L."/>
            <person name="Monciardini P."/>
            <person name="Donadio S."/>
        </authorList>
    </citation>
    <scope>NUCLEOTIDE SEQUENCE</scope>
    <source>
        <strain evidence="5">ID150040</strain>
    </source>
</reference>
<dbReference type="Proteomes" id="UP000597444">
    <property type="component" value="Unassembled WGS sequence"/>
</dbReference>
<name>A0A8J3N4U0_9CHLR</name>
<evidence type="ECO:0000313" key="6">
    <source>
        <dbReference type="Proteomes" id="UP000597444"/>
    </source>
</evidence>
<evidence type="ECO:0000259" key="3">
    <source>
        <dbReference type="Pfam" id="PF08541"/>
    </source>
</evidence>
<dbReference type="Pfam" id="PF08545">
    <property type="entry name" value="ACP_syn_III"/>
    <property type="match status" value="1"/>
</dbReference>
<dbReference type="PANTHER" id="PTHR34069:SF2">
    <property type="entry name" value="BETA-KETOACYL-[ACYL-CARRIER-PROTEIN] SYNTHASE III"/>
    <property type="match status" value="1"/>
</dbReference>
<feature type="domain" description="Beta-ketoacyl-[acyl-carrier-protein] synthase III C-terminal" evidence="3">
    <location>
        <begin position="306"/>
        <end position="402"/>
    </location>
</feature>